<proteinExistence type="predicted"/>
<evidence type="ECO:0008006" key="3">
    <source>
        <dbReference type="Google" id="ProtNLM"/>
    </source>
</evidence>
<accession>A0AAV0BMT6</accession>
<name>A0AAV0BMT6_PHAPC</name>
<evidence type="ECO:0000313" key="1">
    <source>
        <dbReference type="EMBL" id="CAH7686887.1"/>
    </source>
</evidence>
<reference evidence="1" key="1">
    <citation type="submission" date="2022-06" db="EMBL/GenBank/DDBJ databases">
        <authorList>
            <consortium name="SYNGENTA / RWTH Aachen University"/>
        </authorList>
    </citation>
    <scope>NUCLEOTIDE SEQUENCE</scope>
</reference>
<dbReference type="AlphaFoldDB" id="A0AAV0BMT6"/>
<dbReference type="Proteomes" id="UP001153365">
    <property type="component" value="Unassembled WGS sequence"/>
</dbReference>
<evidence type="ECO:0000313" key="2">
    <source>
        <dbReference type="Proteomes" id="UP001153365"/>
    </source>
</evidence>
<organism evidence="1 2">
    <name type="scientific">Phakopsora pachyrhizi</name>
    <name type="common">Asian soybean rust disease fungus</name>
    <dbReference type="NCBI Taxonomy" id="170000"/>
    <lineage>
        <taxon>Eukaryota</taxon>
        <taxon>Fungi</taxon>
        <taxon>Dikarya</taxon>
        <taxon>Basidiomycota</taxon>
        <taxon>Pucciniomycotina</taxon>
        <taxon>Pucciniomycetes</taxon>
        <taxon>Pucciniales</taxon>
        <taxon>Phakopsoraceae</taxon>
        <taxon>Phakopsora</taxon>
    </lineage>
</organism>
<sequence>MLPLVTLRFRSSIIFTTLIKMFSKSFQGLSLLVVLMASIIFNCDESNAQSNFNSFQQPGTNCYEQSKSYGINFEHCEKALRKISYDSNGNLDNSSKTVFVWHKSCVVKVQKATYAQPSRQQVEYGVRNLLQTCPTRGGIYIPSNDFRTYVYSSNRENVYNLNSPVCIKHQCHINPNDCLMAFNNIPLSTKGFFLPSGSTSSNVIKTSSGNCTVKLVTTDGAGFRINHPEINSGIKTLLSKCGSRPGYNYFGGGSLGMNGDIKIITQNSYNNGQCN</sequence>
<comment type="caution">
    <text evidence="1">The sequence shown here is derived from an EMBL/GenBank/DDBJ whole genome shotgun (WGS) entry which is preliminary data.</text>
</comment>
<keyword evidence="2" id="KW-1185">Reference proteome</keyword>
<gene>
    <name evidence="1" type="ORF">PPACK8108_LOCUS21594</name>
</gene>
<protein>
    <recommendedName>
        <fullName evidence="3">Lipoprotein</fullName>
    </recommendedName>
</protein>
<dbReference type="EMBL" id="CALTRL010005821">
    <property type="protein sequence ID" value="CAH7686887.1"/>
    <property type="molecule type" value="Genomic_DNA"/>
</dbReference>